<dbReference type="PANTHER" id="PTHR30523:SF33">
    <property type="entry name" value="PHOSPHOENOLPYRUVATE CARBOXYLASE 3"/>
    <property type="match status" value="1"/>
</dbReference>
<gene>
    <name evidence="1" type="ORF">DKX38_021387</name>
</gene>
<dbReference type="Proteomes" id="UP000326939">
    <property type="component" value="Chromosome 14"/>
</dbReference>
<evidence type="ECO:0000313" key="1">
    <source>
        <dbReference type="EMBL" id="KAB5527540.1"/>
    </source>
</evidence>
<dbReference type="GO" id="GO:0009507">
    <property type="term" value="C:chloroplast"/>
    <property type="evidence" value="ECO:0007669"/>
    <property type="project" value="TreeGrafter"/>
</dbReference>
<dbReference type="GO" id="GO:0048366">
    <property type="term" value="P:leaf development"/>
    <property type="evidence" value="ECO:0007669"/>
    <property type="project" value="TreeGrafter"/>
</dbReference>
<dbReference type="GO" id="GO:0015977">
    <property type="term" value="P:carbon fixation"/>
    <property type="evidence" value="ECO:0007669"/>
    <property type="project" value="InterPro"/>
</dbReference>
<comment type="caution">
    <text evidence="1">The sequence shown here is derived from an EMBL/GenBank/DDBJ whole genome shotgun (WGS) entry which is preliminary data.</text>
</comment>
<evidence type="ECO:0000313" key="2">
    <source>
        <dbReference type="Proteomes" id="UP000326939"/>
    </source>
</evidence>
<dbReference type="SUPFAM" id="SSF51621">
    <property type="entry name" value="Phosphoenolpyruvate/pyruvate domain"/>
    <property type="match status" value="2"/>
</dbReference>
<proteinExistence type="predicted"/>
<dbReference type="GO" id="GO:0005829">
    <property type="term" value="C:cytosol"/>
    <property type="evidence" value="ECO:0007669"/>
    <property type="project" value="TreeGrafter"/>
</dbReference>
<dbReference type="InterPro" id="IPR015813">
    <property type="entry name" value="Pyrv/PenolPyrv_kinase-like_dom"/>
</dbReference>
<dbReference type="GO" id="GO:0006099">
    <property type="term" value="P:tricarboxylic acid cycle"/>
    <property type="evidence" value="ECO:0007669"/>
    <property type="project" value="InterPro"/>
</dbReference>
<reference evidence="2" key="1">
    <citation type="journal article" date="2019" name="Gigascience">
        <title>De novo genome assembly of the endangered Acer yangbiense, a plant species with extremely small populations endemic to Yunnan Province, China.</title>
        <authorList>
            <person name="Yang J."/>
            <person name="Wariss H.M."/>
            <person name="Tao L."/>
            <person name="Zhang R."/>
            <person name="Yun Q."/>
            <person name="Hollingsworth P."/>
            <person name="Dao Z."/>
            <person name="Luo G."/>
            <person name="Guo H."/>
            <person name="Ma Y."/>
            <person name="Sun W."/>
        </authorList>
    </citation>
    <scope>NUCLEOTIDE SEQUENCE [LARGE SCALE GENOMIC DNA]</scope>
    <source>
        <strain evidence="2">cv. br00</strain>
    </source>
</reference>
<keyword evidence="2" id="KW-1185">Reference proteome</keyword>
<accession>A0A5N5KBN6</accession>
<sequence>MGRSTCFFRTLQSFTATTTLEHGMLPPISPESEWRALMDEMEILATKEHRSIVFQEPRFVEYLRFVSIYSAIVIYPASTSMDDYQFGFIFLVFGISTMRATPELEYGRVKIGSGPSTRKPSGGIESLRAIPWIFCLDPDKVPSTSSAWLLEQHLSMRFRRK</sequence>
<organism evidence="1 2">
    <name type="scientific">Salix brachista</name>
    <dbReference type="NCBI Taxonomy" id="2182728"/>
    <lineage>
        <taxon>Eukaryota</taxon>
        <taxon>Viridiplantae</taxon>
        <taxon>Streptophyta</taxon>
        <taxon>Embryophyta</taxon>
        <taxon>Tracheophyta</taxon>
        <taxon>Spermatophyta</taxon>
        <taxon>Magnoliopsida</taxon>
        <taxon>eudicotyledons</taxon>
        <taxon>Gunneridae</taxon>
        <taxon>Pentapetalae</taxon>
        <taxon>rosids</taxon>
        <taxon>fabids</taxon>
        <taxon>Malpighiales</taxon>
        <taxon>Salicaceae</taxon>
        <taxon>Saliceae</taxon>
        <taxon>Salix</taxon>
    </lineage>
</organism>
<dbReference type="AlphaFoldDB" id="A0A5N5KBN6"/>
<dbReference type="EMBL" id="VDCV01000014">
    <property type="protein sequence ID" value="KAB5527540.1"/>
    <property type="molecule type" value="Genomic_DNA"/>
</dbReference>
<dbReference type="GO" id="GO:0048046">
    <property type="term" value="C:apoplast"/>
    <property type="evidence" value="ECO:0007669"/>
    <property type="project" value="TreeGrafter"/>
</dbReference>
<dbReference type="Pfam" id="PF00311">
    <property type="entry name" value="PEPcase"/>
    <property type="match status" value="2"/>
</dbReference>
<dbReference type="PANTHER" id="PTHR30523">
    <property type="entry name" value="PHOSPHOENOLPYRUVATE CARBOXYLASE"/>
    <property type="match status" value="1"/>
</dbReference>
<dbReference type="GO" id="GO:0008964">
    <property type="term" value="F:phosphoenolpyruvate carboxylase activity"/>
    <property type="evidence" value="ECO:0007669"/>
    <property type="project" value="InterPro"/>
</dbReference>
<dbReference type="InterPro" id="IPR021135">
    <property type="entry name" value="PEP_COase"/>
</dbReference>
<name>A0A5N5KBN6_9ROSI</name>
<protein>
    <submittedName>
        <fullName evidence="1">Uncharacterized protein</fullName>
    </submittedName>
</protein>